<protein>
    <submittedName>
        <fullName evidence="1">Lipid-A-disaccharide synthetase</fullName>
    </submittedName>
</protein>
<proteinExistence type="predicted"/>
<dbReference type="Gene3D" id="3.40.50.12580">
    <property type="match status" value="1"/>
</dbReference>
<gene>
    <name evidence="1" type="ORF">SAMN04487943_101159</name>
</gene>
<dbReference type="GO" id="GO:0008915">
    <property type="term" value="F:lipid-A-disaccharide synthase activity"/>
    <property type="evidence" value="ECO:0007669"/>
    <property type="project" value="InterPro"/>
</dbReference>
<dbReference type="Pfam" id="PF02684">
    <property type="entry name" value="LpxB"/>
    <property type="match status" value="1"/>
</dbReference>
<sequence>MNIYEKNYWSVYCDFLDDFAELEYKGYHLAYLFHYDSLIRENKQLIKSLHDPASHKNKLIDLSDIQQKFYMEKATIQRPLKKNDSGKILLHDVYDLLRFPNHIFYHYFDKHKTLIMQDTSSQKKGKQYLVDLKGYSIQNFNRYKRDLTEPIDKLKKRTQKILSKYPNHLVYHDSTFRKRVLMQIATTVNRIEEAGNLFRKVPISTVIVPSTHYPQSRTLVFVAAGYGIPTICMQHGIISSEFGYIPKIADIDAVYGPFEMDWYQKNGVNKDGLEIIGHPRFDMINQAPKEGQEEIKQNLGIDPTKKTILLIIRGQLLFKEWATFLDHLTIKDEVNVIIKDFKYKKGHPLLDTHSFVYASKGYHHYDLFSISDLVVSYASTVALEAILAKKPVFILNESFPGHTDYYDKLGKLVQSDPKQLSTLVSDFYKNEDLHLYTTKTVAEFLSKSYIHENPSGERLIHLINRLSK</sequence>
<dbReference type="RefSeq" id="WP_091479700.1">
    <property type="nucleotide sequence ID" value="NZ_FOTR01000001.1"/>
</dbReference>
<evidence type="ECO:0000313" key="2">
    <source>
        <dbReference type="Proteomes" id="UP000198565"/>
    </source>
</evidence>
<dbReference type="AlphaFoldDB" id="A0A1I4H1A9"/>
<dbReference type="InterPro" id="IPR003835">
    <property type="entry name" value="Glyco_trans_19"/>
</dbReference>
<dbReference type="GO" id="GO:0009245">
    <property type="term" value="P:lipid A biosynthetic process"/>
    <property type="evidence" value="ECO:0007669"/>
    <property type="project" value="InterPro"/>
</dbReference>
<dbReference type="GO" id="GO:0016020">
    <property type="term" value="C:membrane"/>
    <property type="evidence" value="ECO:0007669"/>
    <property type="project" value="GOC"/>
</dbReference>
<organism evidence="1 2">
    <name type="scientific">Gracilibacillus orientalis</name>
    <dbReference type="NCBI Taxonomy" id="334253"/>
    <lineage>
        <taxon>Bacteria</taxon>
        <taxon>Bacillati</taxon>
        <taxon>Bacillota</taxon>
        <taxon>Bacilli</taxon>
        <taxon>Bacillales</taxon>
        <taxon>Bacillaceae</taxon>
        <taxon>Gracilibacillus</taxon>
    </lineage>
</organism>
<evidence type="ECO:0000313" key="1">
    <source>
        <dbReference type="EMBL" id="SFL36102.1"/>
    </source>
</evidence>
<dbReference type="InterPro" id="IPR043148">
    <property type="entry name" value="TagF_C"/>
</dbReference>
<dbReference type="OrthoDB" id="2622399at2"/>
<dbReference type="STRING" id="334253.SAMN04487943_101159"/>
<keyword evidence="2" id="KW-1185">Reference proteome</keyword>
<reference evidence="2" key="1">
    <citation type="submission" date="2016-10" db="EMBL/GenBank/DDBJ databases">
        <authorList>
            <person name="Varghese N."/>
            <person name="Submissions S."/>
        </authorList>
    </citation>
    <scope>NUCLEOTIDE SEQUENCE [LARGE SCALE GENOMIC DNA]</scope>
    <source>
        <strain evidence="2">CGMCC 1.4250</strain>
    </source>
</reference>
<dbReference type="SUPFAM" id="SSF53756">
    <property type="entry name" value="UDP-Glycosyltransferase/glycogen phosphorylase"/>
    <property type="match status" value="1"/>
</dbReference>
<dbReference type="Proteomes" id="UP000198565">
    <property type="component" value="Unassembled WGS sequence"/>
</dbReference>
<dbReference type="EMBL" id="FOTR01000001">
    <property type="protein sequence ID" value="SFL36102.1"/>
    <property type="molecule type" value="Genomic_DNA"/>
</dbReference>
<accession>A0A1I4H1A9</accession>
<name>A0A1I4H1A9_9BACI</name>